<dbReference type="InterPro" id="IPR016181">
    <property type="entry name" value="Acyl_CoA_acyltransferase"/>
</dbReference>
<evidence type="ECO:0000259" key="1">
    <source>
        <dbReference type="PROSITE" id="PS51186"/>
    </source>
</evidence>
<accession>A0ABT9XVZ2</accession>
<feature type="domain" description="N-acetyltransferase" evidence="1">
    <location>
        <begin position="14"/>
        <end position="152"/>
    </location>
</feature>
<reference evidence="2 3" key="1">
    <citation type="submission" date="2023-07" db="EMBL/GenBank/DDBJ databases">
        <title>Genomic Encyclopedia of Type Strains, Phase IV (KMG-IV): sequencing the most valuable type-strain genomes for metagenomic binning, comparative biology and taxonomic classification.</title>
        <authorList>
            <person name="Goeker M."/>
        </authorList>
    </citation>
    <scope>NUCLEOTIDE SEQUENCE [LARGE SCALE GENOMIC DNA]</scope>
    <source>
        <strain evidence="2 3">DSM 27594</strain>
    </source>
</reference>
<organism evidence="2 3">
    <name type="scientific">Neobacillus ginsengisoli</name>
    <dbReference type="NCBI Taxonomy" id="904295"/>
    <lineage>
        <taxon>Bacteria</taxon>
        <taxon>Bacillati</taxon>
        <taxon>Bacillota</taxon>
        <taxon>Bacilli</taxon>
        <taxon>Bacillales</taxon>
        <taxon>Bacillaceae</taxon>
        <taxon>Neobacillus</taxon>
    </lineage>
</organism>
<dbReference type="SUPFAM" id="SSF55729">
    <property type="entry name" value="Acyl-CoA N-acyltransferases (Nat)"/>
    <property type="match status" value="1"/>
</dbReference>
<keyword evidence="3" id="KW-1185">Reference proteome</keyword>
<protein>
    <submittedName>
        <fullName evidence="2">Ribosomal protein S18 acetylase RimI-like enzyme</fullName>
    </submittedName>
</protein>
<dbReference type="PROSITE" id="PS51186">
    <property type="entry name" value="GNAT"/>
    <property type="match status" value="1"/>
</dbReference>
<dbReference type="Gene3D" id="3.40.630.30">
    <property type="match status" value="1"/>
</dbReference>
<evidence type="ECO:0000313" key="3">
    <source>
        <dbReference type="Proteomes" id="UP001224122"/>
    </source>
</evidence>
<evidence type="ECO:0000313" key="2">
    <source>
        <dbReference type="EMBL" id="MDQ0199744.1"/>
    </source>
</evidence>
<dbReference type="Pfam" id="PF00583">
    <property type="entry name" value="Acetyltransf_1"/>
    <property type="match status" value="1"/>
</dbReference>
<gene>
    <name evidence="2" type="ORF">J2S10_002926</name>
</gene>
<proteinExistence type="predicted"/>
<dbReference type="InterPro" id="IPR000182">
    <property type="entry name" value="GNAT_dom"/>
</dbReference>
<dbReference type="RefSeq" id="WP_307408957.1">
    <property type="nucleotide sequence ID" value="NZ_JAUSTW010000004.1"/>
</dbReference>
<dbReference type="Proteomes" id="UP001224122">
    <property type="component" value="Unassembled WGS sequence"/>
</dbReference>
<comment type="caution">
    <text evidence="2">The sequence shown here is derived from an EMBL/GenBank/DDBJ whole genome shotgun (WGS) entry which is preliminary data.</text>
</comment>
<sequence>MIKIIDFQNTRLVLELFKLQKASYLVEANLIRFFDIPPLKESLEELKECGETFLGYFEGEDLAGALAYKIENKELAICRMVVHPKHFRKGFAQKLLSALEEIHPEITVLKVSTGKDNTPAKRLYLKNGFRLARNVEVVPGLFISLFEKERKN</sequence>
<dbReference type="CDD" id="cd04301">
    <property type="entry name" value="NAT_SF"/>
    <property type="match status" value="1"/>
</dbReference>
<dbReference type="EMBL" id="JAUSTW010000004">
    <property type="protein sequence ID" value="MDQ0199744.1"/>
    <property type="molecule type" value="Genomic_DNA"/>
</dbReference>
<name>A0ABT9XVZ2_9BACI</name>